<evidence type="ECO:0000256" key="1">
    <source>
        <dbReference type="ARBA" id="ARBA00022737"/>
    </source>
</evidence>
<name>B8MQA9_TALSN</name>
<keyword evidence="1" id="KW-0677">Repeat</keyword>
<evidence type="ECO:0000256" key="3">
    <source>
        <dbReference type="PROSITE-ProRule" id="PRU00023"/>
    </source>
</evidence>
<dbReference type="SMART" id="SM00248">
    <property type="entry name" value="ANK"/>
    <property type="match status" value="6"/>
</dbReference>
<dbReference type="InterPro" id="IPR051165">
    <property type="entry name" value="Multifunctional_ANK_Repeat"/>
</dbReference>
<feature type="repeat" description="ANK" evidence="3">
    <location>
        <begin position="395"/>
        <end position="423"/>
    </location>
</feature>
<dbReference type="VEuPathDB" id="FungiDB:TSTA_057470"/>
<dbReference type="RefSeq" id="XP_002487367.1">
    <property type="nucleotide sequence ID" value="XM_002487322.1"/>
</dbReference>
<evidence type="ECO:0000256" key="2">
    <source>
        <dbReference type="ARBA" id="ARBA00023043"/>
    </source>
</evidence>
<proteinExistence type="predicted"/>
<dbReference type="InterPro" id="IPR036770">
    <property type="entry name" value="Ankyrin_rpt-contain_sf"/>
</dbReference>
<dbReference type="PROSITE" id="PS50297">
    <property type="entry name" value="ANK_REP_REGION"/>
    <property type="match status" value="1"/>
</dbReference>
<dbReference type="Proteomes" id="UP000001745">
    <property type="component" value="Unassembled WGS sequence"/>
</dbReference>
<reference evidence="5" key="1">
    <citation type="journal article" date="2015" name="Genome Announc.">
        <title>Genome sequence of the AIDS-associated pathogen Penicillium marneffei (ATCC18224) and its near taxonomic relative Talaromyces stipitatus (ATCC10500).</title>
        <authorList>
            <person name="Nierman W.C."/>
            <person name="Fedorova-Abrams N.D."/>
            <person name="Andrianopoulos A."/>
        </authorList>
    </citation>
    <scope>NUCLEOTIDE SEQUENCE [LARGE SCALE GENOMIC DNA]</scope>
    <source>
        <strain evidence="5">ATCC 10500 / CBS 375.48 / QM 6759 / NRRL 1006</strain>
    </source>
</reference>
<dbReference type="Pfam" id="PF00023">
    <property type="entry name" value="Ank"/>
    <property type="match status" value="1"/>
</dbReference>
<dbReference type="OMA" id="HPICIAT"/>
<keyword evidence="5" id="KW-1185">Reference proteome</keyword>
<dbReference type="STRING" id="441959.B8MQA9"/>
<dbReference type="PANTHER" id="PTHR24123">
    <property type="entry name" value="ANKYRIN REPEAT-CONTAINING"/>
    <property type="match status" value="1"/>
</dbReference>
<dbReference type="InterPro" id="IPR002110">
    <property type="entry name" value="Ankyrin_rpt"/>
</dbReference>
<dbReference type="OrthoDB" id="366390at2759"/>
<dbReference type="PROSITE" id="PS50088">
    <property type="entry name" value="ANK_REPEAT"/>
    <property type="match status" value="1"/>
</dbReference>
<dbReference type="GeneID" id="8108883"/>
<dbReference type="AlphaFoldDB" id="B8MQA9"/>
<keyword evidence="2 3" id="KW-0040">ANK repeat</keyword>
<dbReference type="Gene3D" id="1.25.40.20">
    <property type="entry name" value="Ankyrin repeat-containing domain"/>
    <property type="match status" value="1"/>
</dbReference>
<dbReference type="PANTHER" id="PTHR24123:SF33">
    <property type="entry name" value="PROTEIN HOS4"/>
    <property type="match status" value="1"/>
</dbReference>
<dbReference type="EMBL" id="EQ962659">
    <property type="protein sequence ID" value="EED13256.1"/>
    <property type="molecule type" value="Genomic_DNA"/>
</dbReference>
<evidence type="ECO:0000313" key="5">
    <source>
        <dbReference type="Proteomes" id="UP000001745"/>
    </source>
</evidence>
<dbReference type="SUPFAM" id="SSF48403">
    <property type="entry name" value="Ankyrin repeat"/>
    <property type="match status" value="2"/>
</dbReference>
<dbReference type="InParanoid" id="B8MQA9"/>
<protein>
    <submittedName>
        <fullName evidence="4">Ankyrin repeat-containing protein, putative</fullName>
    </submittedName>
</protein>
<dbReference type="HOGENOM" id="CLU_025214_0_0_1"/>
<evidence type="ECO:0000313" key="4">
    <source>
        <dbReference type="EMBL" id="EED13256.1"/>
    </source>
</evidence>
<sequence length="510" mass="56408">MVSFNSLPTEIILNIASCLRPSISSLNALSQTDKRLYSTLERFLYIEDVQHHQSSSVYWAAEHGNLTTLRKAIKLGKAKIPTRGDYASRLDDGSPRKVITTWGNRGQLYGSIAPSHHWDIDRDHPICIATQNGREEVAKCSPDIRDRDDFCLLSLAIANGSNRAMIRTFIDLGVHQYTHGANSFFPLHIAAFKADQETVGLLLSSTKRGYLPYHIQRAFQVALSAGHAQVALQLFDYGGVNLNCYMDRWTTDRKHYSQPPLACAVLQDNFELAEKFCDNGADADMASASGGRVALFHAVERKNLEMVDLLAKRTTDSIACTRALSLAVQCASSIDDPASPEHQIVEILLNHAVDCNFDDEDIRQPSNQPQFLGPLDSMACIMSNHSTENGKFIPPIVHAVHKGNLRLVKLLLSFGADVNTGYRGLLETSSKLCCGRILSLAKDLGHQDIANFLVESGADPAMGPPLPDDRLKCNSRKCPMWLERLERQWREANPSAEVPAVYAARPNGQT</sequence>
<accession>B8MQA9</accession>
<gene>
    <name evidence="4" type="ORF">TSTA_057470</name>
</gene>
<organism evidence="4 5">
    <name type="scientific">Talaromyces stipitatus (strain ATCC 10500 / CBS 375.48 / QM 6759 / NRRL 1006)</name>
    <name type="common">Penicillium stipitatum</name>
    <dbReference type="NCBI Taxonomy" id="441959"/>
    <lineage>
        <taxon>Eukaryota</taxon>
        <taxon>Fungi</taxon>
        <taxon>Dikarya</taxon>
        <taxon>Ascomycota</taxon>
        <taxon>Pezizomycotina</taxon>
        <taxon>Eurotiomycetes</taxon>
        <taxon>Eurotiomycetidae</taxon>
        <taxon>Eurotiales</taxon>
        <taxon>Trichocomaceae</taxon>
        <taxon>Talaromyces</taxon>
        <taxon>Talaromyces sect. Talaromyces</taxon>
    </lineage>
</organism>
<dbReference type="PhylomeDB" id="B8MQA9"/>